<sequence length="707" mass="79309">MAVSKASKAGNNKPLAKKRDQVFDIVDAVQNGRRREALTQLKELLDPTNDTETQNHVAKCSLGVAGVTSPGESANTDLQNCWRLPFRGFSHQVYAILREEFALTGSFDSVLGRLNVCLSEHPKQARKLADERKILRSKGTNDMRAWTKSSDDLLQQSFAKRAEVAASKNELTGPLEETTVIATPAPSSPRVGDGSLGSTNSDFINHDSVNATETEDGAIPLHGTDNQDIVVSQDTVYLQDTLADDADDREPLYQNTNRQTFAPTSSDFSRLGPDASERSALSNWKRGAGRKKSWKFCPTQRLPTRRKHKGFREPILEAEEFCPADLALDTDEPSSPAYSPSTGDSTAPDSATGVKPARYARIDQQAHECRVALHSKRSGRKDSVWTWNRSLSLLSDDPDDLMPTGCCPLVHRYPRERKSTKVVIQRADTNKSHDSLRTTKRSPALPKPTIVKTRLLSFSSQEAPRSHLKQEASFAKEKTSFESLLLSIPENLPGWSAKKQKRRGINKLKVPEFSNSEQLFSFLQTSWENLLERMTGMKDSLSQEWKGTQESYSRKRRTFQAWKKQLEYLEPVLPLAQKLEARYRRADILIRKEMQKLETYATWVEHSQSAIVDLSWTMRKQSLDTKTAWTMAGGGGGGGPLLDLSDYSELLRHGFIRYSDDFVFGFRHWAVQGISVLVRVTKAHRDWCQMSENLVKSLLNSHQAVAA</sequence>
<feature type="compositionally biased region" description="Polar residues" evidence="1">
    <location>
        <begin position="336"/>
        <end position="349"/>
    </location>
</feature>
<feature type="region of interest" description="Disordered" evidence="1">
    <location>
        <begin position="246"/>
        <end position="286"/>
    </location>
</feature>
<dbReference type="KEGG" id="pfy:PFICI_11679"/>
<reference evidence="3" key="1">
    <citation type="journal article" date="2015" name="BMC Genomics">
        <title>Genomic and transcriptomic analysis of the endophytic fungus Pestalotiopsis fici reveals its lifestyle and high potential for synthesis of natural products.</title>
        <authorList>
            <person name="Wang X."/>
            <person name="Zhang X."/>
            <person name="Liu L."/>
            <person name="Xiang M."/>
            <person name="Wang W."/>
            <person name="Sun X."/>
            <person name="Che Y."/>
            <person name="Guo L."/>
            <person name="Liu G."/>
            <person name="Guo L."/>
            <person name="Wang C."/>
            <person name="Yin W.B."/>
            <person name="Stadler M."/>
            <person name="Zhang X."/>
            <person name="Liu X."/>
        </authorList>
    </citation>
    <scope>NUCLEOTIDE SEQUENCE [LARGE SCALE GENOMIC DNA]</scope>
    <source>
        <strain evidence="3">W106-1 / CGMCC3.15140</strain>
    </source>
</reference>
<name>W3WT35_PESFW</name>
<feature type="region of interest" description="Disordered" evidence="1">
    <location>
        <begin position="327"/>
        <end position="353"/>
    </location>
</feature>
<evidence type="ECO:0000313" key="3">
    <source>
        <dbReference type="Proteomes" id="UP000030651"/>
    </source>
</evidence>
<evidence type="ECO:0000256" key="1">
    <source>
        <dbReference type="SAM" id="MobiDB-lite"/>
    </source>
</evidence>
<dbReference type="RefSeq" id="XP_007838451.1">
    <property type="nucleotide sequence ID" value="XM_007840260.1"/>
</dbReference>
<dbReference type="AlphaFoldDB" id="W3WT35"/>
<feature type="region of interest" description="Disordered" evidence="1">
    <location>
        <begin position="418"/>
        <end position="443"/>
    </location>
</feature>
<evidence type="ECO:0000313" key="2">
    <source>
        <dbReference type="EMBL" id="ETS76292.1"/>
    </source>
</evidence>
<feature type="compositionally biased region" description="Polar residues" evidence="1">
    <location>
        <begin position="253"/>
        <end position="268"/>
    </location>
</feature>
<feature type="compositionally biased region" description="Basic and acidic residues" evidence="1">
    <location>
        <begin position="428"/>
        <end position="437"/>
    </location>
</feature>
<dbReference type="GeneID" id="19276692"/>
<proteinExistence type="predicted"/>
<accession>W3WT35</accession>
<dbReference type="OrthoDB" id="10523370at2759"/>
<dbReference type="HOGENOM" id="CLU_390338_0_0_1"/>
<protein>
    <submittedName>
        <fullName evidence="2">Uncharacterized protein</fullName>
    </submittedName>
</protein>
<dbReference type="EMBL" id="KI912117">
    <property type="protein sequence ID" value="ETS76292.1"/>
    <property type="molecule type" value="Genomic_DNA"/>
</dbReference>
<keyword evidence="3" id="KW-1185">Reference proteome</keyword>
<dbReference type="Proteomes" id="UP000030651">
    <property type="component" value="Unassembled WGS sequence"/>
</dbReference>
<organism evidence="2 3">
    <name type="scientific">Pestalotiopsis fici (strain W106-1 / CGMCC3.15140)</name>
    <dbReference type="NCBI Taxonomy" id="1229662"/>
    <lineage>
        <taxon>Eukaryota</taxon>
        <taxon>Fungi</taxon>
        <taxon>Dikarya</taxon>
        <taxon>Ascomycota</taxon>
        <taxon>Pezizomycotina</taxon>
        <taxon>Sordariomycetes</taxon>
        <taxon>Xylariomycetidae</taxon>
        <taxon>Amphisphaeriales</taxon>
        <taxon>Sporocadaceae</taxon>
        <taxon>Pestalotiopsis</taxon>
    </lineage>
</organism>
<dbReference type="InParanoid" id="W3WT35"/>
<gene>
    <name evidence="2" type="ORF">PFICI_11679</name>
</gene>